<feature type="compositionally biased region" description="Basic and acidic residues" evidence="13">
    <location>
        <begin position="674"/>
        <end position="700"/>
    </location>
</feature>
<dbReference type="GO" id="GO:0010468">
    <property type="term" value="P:regulation of gene expression"/>
    <property type="evidence" value="ECO:0007669"/>
    <property type="project" value="InterPro"/>
</dbReference>
<accession>A0A8S1BRF9</accession>
<evidence type="ECO:0000256" key="9">
    <source>
        <dbReference type="ARBA" id="ARBA00023163"/>
    </source>
</evidence>
<feature type="region of interest" description="Disordered" evidence="13">
    <location>
        <begin position="50"/>
        <end position="70"/>
    </location>
</feature>
<feature type="compositionally biased region" description="Low complexity" evidence="13">
    <location>
        <begin position="845"/>
        <end position="864"/>
    </location>
</feature>
<proteinExistence type="inferred from homology"/>
<keyword evidence="4" id="KW-0217">Developmental protein</keyword>
<evidence type="ECO:0000259" key="14">
    <source>
        <dbReference type="Pfam" id="PF18876"/>
    </source>
</evidence>
<feature type="domain" description="AF4/FMR2 C-terminal homology" evidence="14">
    <location>
        <begin position="1012"/>
        <end position="1284"/>
    </location>
</feature>
<dbReference type="GO" id="GO:0032783">
    <property type="term" value="C:super elongation complex"/>
    <property type="evidence" value="ECO:0007669"/>
    <property type="project" value="TreeGrafter"/>
</dbReference>
<evidence type="ECO:0000256" key="3">
    <source>
        <dbReference type="ARBA" id="ARBA00021888"/>
    </source>
</evidence>
<evidence type="ECO:0000256" key="2">
    <source>
        <dbReference type="ARBA" id="ARBA00007354"/>
    </source>
</evidence>
<feature type="compositionally biased region" description="Polar residues" evidence="13">
    <location>
        <begin position="794"/>
        <end position="811"/>
    </location>
</feature>
<keyword evidence="9" id="KW-0804">Transcription</keyword>
<feature type="region of interest" description="Disordered" evidence="13">
    <location>
        <begin position="1155"/>
        <end position="1199"/>
    </location>
</feature>
<feature type="region of interest" description="Disordered" evidence="13">
    <location>
        <begin position="131"/>
        <end position="188"/>
    </location>
</feature>
<feature type="compositionally biased region" description="Low complexity" evidence="13">
    <location>
        <begin position="944"/>
        <end position="960"/>
    </location>
</feature>
<keyword evidence="8" id="KW-0238">DNA-binding</keyword>
<feature type="compositionally biased region" description="Polar residues" evidence="13">
    <location>
        <begin position="172"/>
        <end position="188"/>
    </location>
</feature>
<sequence>MHPASCRSWQAVLFRIRQQHQSVVGAGVERERMREKERQFRQQIISSAERGGDHPLVTPTQPLFSPLKRPKSTDKAAQQIQMKLGKFNDVKGELLEEPKRLIGLEGCAIAPPPVPTDHKKVHSLMSGVAQHSSNRYSAPGPKVDVPHGGNNGHPLPSRHSSQMPPTPAAQMGMSSKMNTSKPSSFNAFSQPKAVSKSYPELDNIFKEMTDITPLMEGIQTPRKEPTELRFTFDQHLKAPVKAKESLSLPPPAPMTAHITTEPKTQQQNCSANTREQRTPQKESLPSPPEPCIVEQDLEFSEDSSDELADARKYSKPNVKGTSSTLLQGASQAITTPRPSVPPPLLSPLPSTSVRMEDSPPIAPMPKNASESGGTTSEESSSSSGSESSSEDEEEPTSLLEKAPLASRPSPPRHPSPKASEAPQVERSWKLESFFNTEDSNKKSLGGSPKRSSKQDKCSDDEHVALSEVIPPTPLQPLLSDDDDDAANLRKLAESARRKQPRKKRSSTRSIEEEKKLSDTEDEDNEPSKAARPARNCKTKGEETRRSSNVVPVKKQRRTASREEAKPKRVPVATGGKGGKQKSKMKSVEECPTDSSSSSSSDSDTKVKKLTSLEHSQVLNKNVPWVPPTTPVKPSATVAPRRRVSGKGAARRHHSSDSSSDSNEDVKPKGVGGLGKKDDSPPKLEVDDKVIQDKKKNDFLRRVYSKSGQSDGGKGVKARSGRSERSEEDAVPPSIGRPSPAVSVKEEAPVVKKPLSLICRIPLNRLKESQLRKLRPEGATPDVEVPKAQVLSRLFDSSKTGSQSPSQPIATESSSDTSDRKRKSSSKVNGKSHSKKTKPDRERRMSGSSVSSISTVSSRISATSMPQEHKKPSRRSRKHSLEDGEVADKKRRKDASRSSSKKPVPSQNDEVMWPSHASPTNHDRVLPPPRPGSSFDDPDSHFVNPSKALSPLSSPPAMYSPNPAAQGNLSGSSSWRGAEWTNQQPGSSSYKMYSSYLEHPDILEDDKFYWCRDQTHYLMEAKRLKHTADKEKDHTAQAMLYLESALYFILTGKTMETDNYDSEMAAFTMYDDTLKLIKYISSKYRNQQQYNSAPGSIDNKLAVLGLRCQSLIYLKLFKMRRQEVKELQKTISSYVTKFQQQPSIYVNSEAWSVARTSETPSPQSPGSVGSVNSQSSGYSSGELRPKVPGSASNPSSSMAAGQQTPLNQCIAIPCQVHQAIMKQNRYSNYLSTSHDLWDQSDALIAKGRSKDFFIHMDQVVGPLTLHSSVSHLVRYIRHGIKKLKEAN</sequence>
<evidence type="ECO:0000256" key="10">
    <source>
        <dbReference type="ARBA" id="ARBA00023242"/>
    </source>
</evidence>
<keyword evidence="5" id="KW-0597">Phosphoprotein</keyword>
<protein>
    <recommendedName>
        <fullName evidence="3">AF4/FMR2 family member lilli</fullName>
    </recommendedName>
    <alternativeName>
        <fullName evidence="12">Protein lilliputian</fullName>
    </alternativeName>
</protein>
<feature type="compositionally biased region" description="Low complexity" evidence="13">
    <location>
        <begin position="1163"/>
        <end position="1180"/>
    </location>
</feature>
<dbReference type="InterPro" id="IPR007797">
    <property type="entry name" value="AF4/FMR2"/>
</dbReference>
<comment type="caution">
    <text evidence="15">The sequence shown here is derived from an EMBL/GenBank/DDBJ whole genome shotgun (WGS) entry which is preliminary data.</text>
</comment>
<evidence type="ECO:0000256" key="1">
    <source>
        <dbReference type="ARBA" id="ARBA00004123"/>
    </source>
</evidence>
<dbReference type="PANTHER" id="PTHR10528">
    <property type="entry name" value="AF4/FMR2 FAMILY MEMBER"/>
    <property type="match status" value="1"/>
</dbReference>
<evidence type="ECO:0000256" key="6">
    <source>
        <dbReference type="ARBA" id="ARBA00022788"/>
    </source>
</evidence>
<name>A0A8S1BRF9_9INSE</name>
<keyword evidence="16" id="KW-1185">Reference proteome</keyword>
<feature type="region of interest" description="Disordered" evidence="13">
    <location>
        <begin position="241"/>
        <end position="748"/>
    </location>
</feature>
<evidence type="ECO:0000256" key="4">
    <source>
        <dbReference type="ARBA" id="ARBA00022473"/>
    </source>
</evidence>
<keyword evidence="7" id="KW-0805">Transcription regulation</keyword>
<dbReference type="Pfam" id="PF18876">
    <property type="entry name" value="AFF4_CHD"/>
    <property type="match status" value="1"/>
</dbReference>
<evidence type="ECO:0000256" key="5">
    <source>
        <dbReference type="ARBA" id="ARBA00022553"/>
    </source>
</evidence>
<dbReference type="Proteomes" id="UP000494165">
    <property type="component" value="Unassembled WGS sequence"/>
</dbReference>
<evidence type="ECO:0000256" key="13">
    <source>
        <dbReference type="SAM" id="MobiDB-lite"/>
    </source>
</evidence>
<feature type="region of interest" description="Disordered" evidence="13">
    <location>
        <begin position="765"/>
        <end position="984"/>
    </location>
</feature>
<keyword evidence="6" id="KW-0562">Pair-rule protein</keyword>
<dbReference type="Gene3D" id="6.10.250.2670">
    <property type="match status" value="1"/>
</dbReference>
<dbReference type="PANTHER" id="PTHR10528:SF17">
    <property type="entry name" value="AF4_FMR2 FAMILY MEMBER LILLI"/>
    <property type="match status" value="1"/>
</dbReference>
<evidence type="ECO:0000256" key="11">
    <source>
        <dbReference type="ARBA" id="ARBA00024653"/>
    </source>
</evidence>
<feature type="compositionally biased region" description="Polar residues" evidence="13">
    <location>
        <begin position="962"/>
        <end position="984"/>
    </location>
</feature>
<feature type="compositionally biased region" description="Basic residues" evidence="13">
    <location>
        <begin position="497"/>
        <end position="506"/>
    </location>
</feature>
<feature type="compositionally biased region" description="Basic and acidic residues" evidence="13">
    <location>
        <begin position="486"/>
        <end position="496"/>
    </location>
</feature>
<feature type="compositionally biased region" description="Basic residues" evidence="13">
    <location>
        <begin position="639"/>
        <end position="653"/>
    </location>
</feature>
<feature type="compositionally biased region" description="Basic and acidic residues" evidence="13">
    <location>
        <begin position="452"/>
        <end position="464"/>
    </location>
</feature>
<evidence type="ECO:0000313" key="16">
    <source>
        <dbReference type="Proteomes" id="UP000494165"/>
    </source>
</evidence>
<feature type="compositionally biased region" description="Polar residues" evidence="13">
    <location>
        <begin position="319"/>
        <end position="333"/>
    </location>
</feature>
<feature type="compositionally biased region" description="Basic and acidic residues" evidence="13">
    <location>
        <begin position="878"/>
        <end position="887"/>
    </location>
</feature>
<evidence type="ECO:0000256" key="7">
    <source>
        <dbReference type="ARBA" id="ARBA00023015"/>
    </source>
</evidence>
<feature type="compositionally biased region" description="Basic residues" evidence="13">
    <location>
        <begin position="819"/>
        <end position="835"/>
    </location>
</feature>
<feature type="compositionally biased region" description="Low complexity" evidence="13">
    <location>
        <begin position="369"/>
        <end position="387"/>
    </location>
</feature>
<evidence type="ECO:0000256" key="8">
    <source>
        <dbReference type="ARBA" id="ARBA00023125"/>
    </source>
</evidence>
<evidence type="ECO:0000256" key="12">
    <source>
        <dbReference type="ARBA" id="ARBA00032149"/>
    </source>
</evidence>
<dbReference type="OrthoDB" id="6382204at2759"/>
<reference evidence="15 16" key="1">
    <citation type="submission" date="2020-04" db="EMBL/GenBank/DDBJ databases">
        <authorList>
            <person name="Alioto T."/>
            <person name="Alioto T."/>
            <person name="Gomez Garrido J."/>
        </authorList>
    </citation>
    <scope>NUCLEOTIDE SEQUENCE [LARGE SCALE GENOMIC DNA]</scope>
</reference>
<dbReference type="EMBL" id="CADEPI010000002">
    <property type="protein sequence ID" value="CAB3359688.1"/>
    <property type="molecule type" value="Genomic_DNA"/>
</dbReference>
<comment type="subcellular location">
    <subcellularLocation>
        <location evidence="1">Nucleus</location>
    </subcellularLocation>
</comment>
<dbReference type="InterPro" id="IPR043640">
    <property type="entry name" value="AF4/FMR2_CHD"/>
</dbReference>
<feature type="compositionally biased region" description="Basic and acidic residues" evidence="13">
    <location>
        <begin position="765"/>
        <end position="775"/>
    </location>
</feature>
<dbReference type="GO" id="GO:0007366">
    <property type="term" value="P:periodic partitioning by pair rule gene"/>
    <property type="evidence" value="ECO:0007669"/>
    <property type="project" value="UniProtKB-KW"/>
</dbReference>
<keyword evidence="10" id="KW-0539">Nucleus</keyword>
<evidence type="ECO:0000313" key="15">
    <source>
        <dbReference type="EMBL" id="CAB3359688.1"/>
    </source>
</evidence>
<gene>
    <name evidence="15" type="ORF">CLODIP_2_CD07922</name>
</gene>
<feature type="compositionally biased region" description="Polar residues" evidence="13">
    <location>
        <begin position="257"/>
        <end position="273"/>
    </location>
</feature>
<dbReference type="GO" id="GO:0003677">
    <property type="term" value="F:DNA binding"/>
    <property type="evidence" value="ECO:0007669"/>
    <property type="project" value="UniProtKB-KW"/>
</dbReference>
<feature type="compositionally biased region" description="Basic and acidic residues" evidence="13">
    <location>
        <begin position="509"/>
        <end position="518"/>
    </location>
</feature>
<organism evidence="15 16">
    <name type="scientific">Cloeon dipterum</name>
    <dbReference type="NCBI Taxonomy" id="197152"/>
    <lineage>
        <taxon>Eukaryota</taxon>
        <taxon>Metazoa</taxon>
        <taxon>Ecdysozoa</taxon>
        <taxon>Arthropoda</taxon>
        <taxon>Hexapoda</taxon>
        <taxon>Insecta</taxon>
        <taxon>Pterygota</taxon>
        <taxon>Palaeoptera</taxon>
        <taxon>Ephemeroptera</taxon>
        <taxon>Pisciforma</taxon>
        <taxon>Baetidae</taxon>
        <taxon>Cloeon</taxon>
    </lineage>
</organism>
<feature type="compositionally biased region" description="Acidic residues" evidence="13">
    <location>
        <begin position="295"/>
        <end position="307"/>
    </location>
</feature>
<comment type="function">
    <text evidence="11">Has a role in transcriptional regulation. Acts in parallel with the Ras/MAPK and the PI3K/PKB pathways in the control of cell identity and cellular growth. Essential for regulation of the cytoskeleton and cell growth but not for cell proliferation or growth rate. Required specifically for the microtubule-based basal transport of lipid droplets. Plays a partially redundant function downstream of Raf in cell fate specification in the developing eye. Pair-rule protein that regulates embryonic cellularization, gastrulation and segmentation.</text>
</comment>
<feature type="compositionally biased region" description="Polar residues" evidence="13">
    <location>
        <begin position="1189"/>
        <end position="1199"/>
    </location>
</feature>
<comment type="similarity">
    <text evidence="2">Belongs to the AF4 family.</text>
</comment>